<dbReference type="GO" id="GO:0043531">
    <property type="term" value="F:ADP binding"/>
    <property type="evidence" value="ECO:0007669"/>
    <property type="project" value="InterPro"/>
</dbReference>
<dbReference type="PROSITE" id="PS50943">
    <property type="entry name" value="HTH_CROC1"/>
    <property type="match status" value="1"/>
</dbReference>
<dbReference type="PRINTS" id="PR00364">
    <property type="entry name" value="DISEASERSIST"/>
</dbReference>
<dbReference type="InterPro" id="IPR011990">
    <property type="entry name" value="TPR-like_helical_dom_sf"/>
</dbReference>
<dbReference type="SMART" id="SM00382">
    <property type="entry name" value="AAA"/>
    <property type="match status" value="1"/>
</dbReference>
<dbReference type="InterPro" id="IPR002182">
    <property type="entry name" value="NB-ARC"/>
</dbReference>
<dbReference type="SUPFAM" id="SSF47413">
    <property type="entry name" value="lambda repressor-like DNA-binding domains"/>
    <property type="match status" value="1"/>
</dbReference>
<evidence type="ECO:0000259" key="1">
    <source>
        <dbReference type="PROSITE" id="PS50943"/>
    </source>
</evidence>
<dbReference type="GO" id="GO:0003677">
    <property type="term" value="F:DNA binding"/>
    <property type="evidence" value="ECO:0007669"/>
    <property type="project" value="InterPro"/>
</dbReference>
<organism evidence="2 3">
    <name type="scientific">Streptomyces smaragdinus</name>
    <dbReference type="NCBI Taxonomy" id="2585196"/>
    <lineage>
        <taxon>Bacteria</taxon>
        <taxon>Bacillati</taxon>
        <taxon>Actinomycetota</taxon>
        <taxon>Actinomycetes</taxon>
        <taxon>Kitasatosporales</taxon>
        <taxon>Streptomycetaceae</taxon>
        <taxon>Streptomyces</taxon>
    </lineage>
</organism>
<dbReference type="Gene3D" id="1.10.260.40">
    <property type="entry name" value="lambda repressor-like DNA-binding domains"/>
    <property type="match status" value="1"/>
</dbReference>
<gene>
    <name evidence="2" type="ORF">SRB5_41450</name>
</gene>
<dbReference type="Gene3D" id="1.10.10.10">
    <property type="entry name" value="Winged helix-like DNA-binding domain superfamily/Winged helix DNA-binding domain"/>
    <property type="match status" value="1"/>
</dbReference>
<reference evidence="2 3" key="1">
    <citation type="submission" date="2019-10" db="EMBL/GenBank/DDBJ databases">
        <title>Streptomyces smaragdinus sp. nov. and Streptomyces fabii sp. nov., isolated from the gut of fungus growing-termite Macrotermes natalensis.</title>
        <authorList>
            <person name="Schwitalla J."/>
            <person name="Benndorf R."/>
            <person name="Martin K."/>
            <person name="De Beer W."/>
            <person name="Kaster A.-K."/>
            <person name="Vollmers J."/>
            <person name="Poulsen M."/>
            <person name="Beemelmanns C."/>
        </authorList>
    </citation>
    <scope>NUCLEOTIDE SEQUENCE [LARGE SCALE GENOMIC DNA]</scope>
    <source>
        <strain evidence="2 3">RB5</strain>
    </source>
</reference>
<dbReference type="PANTHER" id="PTHR47691:SF3">
    <property type="entry name" value="HTH-TYPE TRANSCRIPTIONAL REGULATOR RV0890C-RELATED"/>
    <property type="match status" value="1"/>
</dbReference>
<dbReference type="RefSeq" id="WP_323378214.1">
    <property type="nucleotide sequence ID" value="NZ_WEGJ01000017.1"/>
</dbReference>
<feature type="domain" description="HTH cro/C1-type" evidence="1">
    <location>
        <begin position="12"/>
        <end position="67"/>
    </location>
</feature>
<dbReference type="CDD" id="cd00093">
    <property type="entry name" value="HTH_XRE"/>
    <property type="match status" value="1"/>
</dbReference>
<protein>
    <recommendedName>
        <fullName evidence="1">HTH cro/C1-type domain-containing protein</fullName>
    </recommendedName>
</protein>
<evidence type="ECO:0000313" key="3">
    <source>
        <dbReference type="Proteomes" id="UP000466345"/>
    </source>
</evidence>
<dbReference type="AlphaFoldDB" id="A0A7K0CKF3"/>
<keyword evidence="3" id="KW-1185">Reference proteome</keyword>
<sequence length="749" mass="80117">MTGDEAAFGALVRTLRLAAGLTIEGLAEASGVSVRGIGDLERGLRTTPQRRTVAALADGLGLAEAEREQLLAAARAGRDRAYAPAGAHSFPRGIDDFTGRGPEVARLTGWARETARTGPAVMVISGPPGAGKTTLALQTAREVADAFPDGQLVVDLRGTDDAPPEPAELVLEILRALQAADRDLVRAGPQGQPELYRKLLADRRFLLVLDNARDEAQVRPLLPGAGPGMVLVTSRRMLTGLDAVRRLPLGELAPAESTAFLTGLIGADRAGADPAAVAEVADRCGHLPLALRVAGNWLATRTGWPVRRLADRLADEDRRLDALAAGDIRVSAAFELSYQQLTPAAARIFRRLALVPGSDFSPAVAAKLAGQDLFDAEDALEELFEAGLLGTNGGRYRLHDLLWLYARTRLVAEESTTEREAARRELYDWLLETAVVAGRWFEPDYGAPPPDWAGIVDLSSADRAHDWLQAEGLNWLAALRAAAAAGDHATVVEVAEALHWFSDNWVFWGHWHEVYAAGARSARALGDPLTEATQLNYHAWALFTCEGRPHDSIECATQALAAARRADSLSQQAWAHQYLASAYLSLDDFDGSMESDRRAADLFEAAGDHHGAAQSLLGLCNTLNRAGRPTEALASIAAAFVFLDETGDRFEPHIARYTRTALHTIAGDSHARLGDWDAAVDQLRTGLEACDGKPSRIGRLLSELGHVLLSAGRPGEAREAFASLAALGPAGDPARVSDAREQLARLDGV</sequence>
<dbReference type="InterPro" id="IPR010982">
    <property type="entry name" value="Lambda_DNA-bd_dom_sf"/>
</dbReference>
<comment type="caution">
    <text evidence="2">The sequence shown here is derived from an EMBL/GenBank/DDBJ whole genome shotgun (WGS) entry which is preliminary data.</text>
</comment>
<dbReference type="SUPFAM" id="SSF52540">
    <property type="entry name" value="P-loop containing nucleoside triphosphate hydrolases"/>
    <property type="match status" value="1"/>
</dbReference>
<dbReference type="SUPFAM" id="SSF48452">
    <property type="entry name" value="TPR-like"/>
    <property type="match status" value="1"/>
</dbReference>
<dbReference type="Pfam" id="PF00931">
    <property type="entry name" value="NB-ARC"/>
    <property type="match status" value="1"/>
</dbReference>
<dbReference type="Proteomes" id="UP000466345">
    <property type="component" value="Unassembled WGS sequence"/>
</dbReference>
<dbReference type="Pfam" id="PF13560">
    <property type="entry name" value="HTH_31"/>
    <property type="match status" value="1"/>
</dbReference>
<dbReference type="Gene3D" id="3.40.50.300">
    <property type="entry name" value="P-loop containing nucleotide triphosphate hydrolases"/>
    <property type="match status" value="1"/>
</dbReference>
<dbReference type="PANTHER" id="PTHR47691">
    <property type="entry name" value="REGULATOR-RELATED"/>
    <property type="match status" value="1"/>
</dbReference>
<proteinExistence type="predicted"/>
<dbReference type="InterPro" id="IPR027417">
    <property type="entry name" value="P-loop_NTPase"/>
</dbReference>
<name>A0A7K0CKF3_9ACTN</name>
<evidence type="ECO:0000313" key="2">
    <source>
        <dbReference type="EMBL" id="MQY13985.1"/>
    </source>
</evidence>
<dbReference type="SMART" id="SM00530">
    <property type="entry name" value="HTH_XRE"/>
    <property type="match status" value="1"/>
</dbReference>
<dbReference type="EMBL" id="WEGJ01000017">
    <property type="protein sequence ID" value="MQY13985.1"/>
    <property type="molecule type" value="Genomic_DNA"/>
</dbReference>
<accession>A0A7K0CKF3</accession>
<dbReference type="InterPro" id="IPR001387">
    <property type="entry name" value="Cro/C1-type_HTH"/>
</dbReference>
<dbReference type="InterPro" id="IPR003593">
    <property type="entry name" value="AAA+_ATPase"/>
</dbReference>
<dbReference type="Gene3D" id="1.25.40.10">
    <property type="entry name" value="Tetratricopeptide repeat domain"/>
    <property type="match status" value="1"/>
</dbReference>
<dbReference type="InterPro" id="IPR036388">
    <property type="entry name" value="WH-like_DNA-bd_sf"/>
</dbReference>